<dbReference type="AlphaFoldDB" id="A0AAN6X055"/>
<reference evidence="2" key="2">
    <citation type="submission" date="2023-05" db="EMBL/GenBank/DDBJ databases">
        <authorList>
            <consortium name="Lawrence Berkeley National Laboratory"/>
            <person name="Steindorff A."/>
            <person name="Hensen N."/>
            <person name="Bonometti L."/>
            <person name="Westerberg I."/>
            <person name="Brannstrom I.O."/>
            <person name="Guillou S."/>
            <person name="Cros-Aarteil S."/>
            <person name="Calhoun S."/>
            <person name="Haridas S."/>
            <person name="Kuo A."/>
            <person name="Mondo S."/>
            <person name="Pangilinan J."/>
            <person name="Riley R."/>
            <person name="Labutti K."/>
            <person name="Andreopoulos B."/>
            <person name="Lipzen A."/>
            <person name="Chen C."/>
            <person name="Yanf M."/>
            <person name="Daum C."/>
            <person name="Ng V."/>
            <person name="Clum A."/>
            <person name="Ohm R."/>
            <person name="Martin F."/>
            <person name="Silar P."/>
            <person name="Natvig D."/>
            <person name="Lalanne C."/>
            <person name="Gautier V."/>
            <person name="Ament-Velasquez S.L."/>
            <person name="Kruys A."/>
            <person name="Hutchinson M.I."/>
            <person name="Powell A.J."/>
            <person name="Barry K."/>
            <person name="Miller A.N."/>
            <person name="Grigoriev I.V."/>
            <person name="Debuchy R."/>
            <person name="Gladieux P."/>
            <person name="Thoren M.H."/>
            <person name="Johannesson H."/>
        </authorList>
    </citation>
    <scope>NUCLEOTIDE SEQUENCE</scope>
    <source>
        <strain evidence="2">PSN309</strain>
    </source>
</reference>
<dbReference type="EMBL" id="MU864366">
    <property type="protein sequence ID" value="KAK4190460.1"/>
    <property type="molecule type" value="Genomic_DNA"/>
</dbReference>
<proteinExistence type="predicted"/>
<protein>
    <recommendedName>
        <fullName evidence="1">NACHT-NTPase and P-loop NTPases N-terminal domain-containing protein</fullName>
    </recommendedName>
</protein>
<feature type="domain" description="NACHT-NTPase and P-loop NTPases N-terminal" evidence="1">
    <location>
        <begin position="11"/>
        <end position="86"/>
    </location>
</feature>
<evidence type="ECO:0000259" key="1">
    <source>
        <dbReference type="Pfam" id="PF17107"/>
    </source>
</evidence>
<accession>A0AAN6X055</accession>
<dbReference type="SUPFAM" id="SSF48452">
    <property type="entry name" value="TPR-like"/>
    <property type="match status" value="1"/>
</dbReference>
<sequence>MSGFEALGAASSIITIVEVTLKLFDALKEKGKLSGKFKAAEEDLNFVAHKLEKFYDSSQHRTKQIRAIEERCRENVKQLQDLLRRASSSVILRLWNEQEVEQLTDAVAKDAKDILDIVMLSHITGSSKKTQPEDLEAKVDTLLDRGYAQYTKFKSDDDQRVYQRLNDAIATYNEALGLAKNSQLPYPRGIIRCYISLAECYREQSHDHNLTLSGKLSKVNKAEECLQKAIRLADKHRDTPRSKRAALEQAVLDARKLLIMAKNPDEFTTTTRALHGKARLARRDLKAWRQEYKALKDYPTADWAKYWIETLEEAGLL</sequence>
<dbReference type="Gene3D" id="1.25.40.10">
    <property type="entry name" value="Tetratricopeptide repeat domain"/>
    <property type="match status" value="1"/>
</dbReference>
<organism evidence="2 3">
    <name type="scientific">Podospora australis</name>
    <dbReference type="NCBI Taxonomy" id="1536484"/>
    <lineage>
        <taxon>Eukaryota</taxon>
        <taxon>Fungi</taxon>
        <taxon>Dikarya</taxon>
        <taxon>Ascomycota</taxon>
        <taxon>Pezizomycotina</taxon>
        <taxon>Sordariomycetes</taxon>
        <taxon>Sordariomycetidae</taxon>
        <taxon>Sordariales</taxon>
        <taxon>Podosporaceae</taxon>
        <taxon>Podospora</taxon>
    </lineage>
</organism>
<dbReference type="InterPro" id="IPR031352">
    <property type="entry name" value="SesA"/>
</dbReference>
<name>A0AAN6X055_9PEZI</name>
<dbReference type="Pfam" id="PF17107">
    <property type="entry name" value="SesA"/>
    <property type="match status" value="1"/>
</dbReference>
<keyword evidence="3" id="KW-1185">Reference proteome</keyword>
<dbReference type="InterPro" id="IPR011990">
    <property type="entry name" value="TPR-like_helical_dom_sf"/>
</dbReference>
<evidence type="ECO:0000313" key="2">
    <source>
        <dbReference type="EMBL" id="KAK4190460.1"/>
    </source>
</evidence>
<evidence type="ECO:0000313" key="3">
    <source>
        <dbReference type="Proteomes" id="UP001302126"/>
    </source>
</evidence>
<reference evidence="2" key="1">
    <citation type="journal article" date="2023" name="Mol. Phylogenet. Evol.">
        <title>Genome-scale phylogeny and comparative genomics of the fungal order Sordariales.</title>
        <authorList>
            <person name="Hensen N."/>
            <person name="Bonometti L."/>
            <person name="Westerberg I."/>
            <person name="Brannstrom I.O."/>
            <person name="Guillou S."/>
            <person name="Cros-Aarteil S."/>
            <person name="Calhoun S."/>
            <person name="Haridas S."/>
            <person name="Kuo A."/>
            <person name="Mondo S."/>
            <person name="Pangilinan J."/>
            <person name="Riley R."/>
            <person name="LaButti K."/>
            <person name="Andreopoulos B."/>
            <person name="Lipzen A."/>
            <person name="Chen C."/>
            <person name="Yan M."/>
            <person name="Daum C."/>
            <person name="Ng V."/>
            <person name="Clum A."/>
            <person name="Steindorff A."/>
            <person name="Ohm R.A."/>
            <person name="Martin F."/>
            <person name="Silar P."/>
            <person name="Natvig D.O."/>
            <person name="Lalanne C."/>
            <person name="Gautier V."/>
            <person name="Ament-Velasquez S.L."/>
            <person name="Kruys A."/>
            <person name="Hutchinson M.I."/>
            <person name="Powell A.J."/>
            <person name="Barry K."/>
            <person name="Miller A.N."/>
            <person name="Grigoriev I.V."/>
            <person name="Debuchy R."/>
            <person name="Gladieux P."/>
            <person name="Hiltunen Thoren M."/>
            <person name="Johannesson H."/>
        </authorList>
    </citation>
    <scope>NUCLEOTIDE SEQUENCE</scope>
    <source>
        <strain evidence="2">PSN309</strain>
    </source>
</reference>
<comment type="caution">
    <text evidence="2">The sequence shown here is derived from an EMBL/GenBank/DDBJ whole genome shotgun (WGS) entry which is preliminary data.</text>
</comment>
<gene>
    <name evidence="2" type="ORF">QBC35DRAFT_82509</name>
</gene>
<dbReference type="Proteomes" id="UP001302126">
    <property type="component" value="Unassembled WGS sequence"/>
</dbReference>